<organism evidence="6 7">
    <name type="scientific">Cohnella soli</name>
    <dbReference type="NCBI Taxonomy" id="425005"/>
    <lineage>
        <taxon>Bacteria</taxon>
        <taxon>Bacillati</taxon>
        <taxon>Bacillota</taxon>
        <taxon>Bacilli</taxon>
        <taxon>Bacillales</taxon>
        <taxon>Paenibacillaceae</taxon>
        <taxon>Cohnella</taxon>
    </lineage>
</organism>
<keyword evidence="7" id="KW-1185">Reference proteome</keyword>
<keyword evidence="1" id="KW-0805">Transcription regulation</keyword>
<dbReference type="SUPFAM" id="SSF52540">
    <property type="entry name" value="P-loop containing nucleoside triphosphate hydrolases"/>
    <property type="match status" value="1"/>
</dbReference>
<keyword evidence="2" id="KW-0238">DNA-binding</keyword>
<dbReference type="PROSITE" id="PS50043">
    <property type="entry name" value="HTH_LUXR_2"/>
    <property type="match status" value="1"/>
</dbReference>
<dbReference type="PANTHER" id="PTHR44688">
    <property type="entry name" value="DNA-BINDING TRANSCRIPTIONAL ACTIVATOR DEVR_DOSR"/>
    <property type="match status" value="1"/>
</dbReference>
<evidence type="ECO:0000256" key="1">
    <source>
        <dbReference type="ARBA" id="ARBA00023015"/>
    </source>
</evidence>
<reference evidence="7" key="1">
    <citation type="journal article" date="2019" name="Int. J. Syst. Evol. Microbiol.">
        <title>The Global Catalogue of Microorganisms (GCM) 10K type strain sequencing project: providing services to taxonomists for standard genome sequencing and annotation.</title>
        <authorList>
            <consortium name="The Broad Institute Genomics Platform"/>
            <consortium name="The Broad Institute Genome Sequencing Center for Infectious Disease"/>
            <person name="Wu L."/>
            <person name="Ma J."/>
        </authorList>
    </citation>
    <scope>NUCLEOTIDE SEQUENCE [LARGE SCALE GENOMIC DNA]</scope>
    <source>
        <strain evidence="7">CGMCC 1.18575</strain>
    </source>
</reference>
<comment type="caution">
    <text evidence="6">The sequence shown here is derived from an EMBL/GenBank/DDBJ whole genome shotgun (WGS) entry which is preliminary data.</text>
</comment>
<evidence type="ECO:0000259" key="5">
    <source>
        <dbReference type="PROSITE" id="PS50043"/>
    </source>
</evidence>
<dbReference type="CDD" id="cd06170">
    <property type="entry name" value="LuxR_C_like"/>
    <property type="match status" value="1"/>
</dbReference>
<dbReference type="PRINTS" id="PR00038">
    <property type="entry name" value="HTHLUXR"/>
</dbReference>
<dbReference type="InterPro" id="IPR016032">
    <property type="entry name" value="Sig_transdc_resp-reg_C-effctor"/>
</dbReference>
<protein>
    <submittedName>
        <fullName evidence="6">LuxR C-terminal-related transcriptional regulator</fullName>
    </submittedName>
</protein>
<evidence type="ECO:0000313" key="7">
    <source>
        <dbReference type="Proteomes" id="UP001596113"/>
    </source>
</evidence>
<evidence type="ECO:0000256" key="3">
    <source>
        <dbReference type="ARBA" id="ARBA00023163"/>
    </source>
</evidence>
<dbReference type="Proteomes" id="UP001596113">
    <property type="component" value="Unassembled WGS sequence"/>
</dbReference>
<feature type="region of interest" description="Disordered" evidence="4">
    <location>
        <begin position="598"/>
        <end position="618"/>
    </location>
</feature>
<dbReference type="EMBL" id="JBHSMI010000005">
    <property type="protein sequence ID" value="MFC5401687.1"/>
    <property type="molecule type" value="Genomic_DNA"/>
</dbReference>
<dbReference type="InterPro" id="IPR000792">
    <property type="entry name" value="Tscrpt_reg_LuxR_C"/>
</dbReference>
<evidence type="ECO:0000256" key="2">
    <source>
        <dbReference type="ARBA" id="ARBA00023125"/>
    </source>
</evidence>
<dbReference type="Gene3D" id="3.40.50.300">
    <property type="entry name" value="P-loop containing nucleotide triphosphate hydrolases"/>
    <property type="match status" value="1"/>
</dbReference>
<dbReference type="Pfam" id="PF00196">
    <property type="entry name" value="GerE"/>
    <property type="match status" value="1"/>
</dbReference>
<proteinExistence type="predicted"/>
<feature type="domain" description="HTH luxR-type" evidence="5">
    <location>
        <begin position="622"/>
        <end position="687"/>
    </location>
</feature>
<dbReference type="PANTHER" id="PTHR44688:SF16">
    <property type="entry name" value="DNA-BINDING TRANSCRIPTIONAL ACTIVATOR DEVR_DOSR"/>
    <property type="match status" value="1"/>
</dbReference>
<evidence type="ECO:0000256" key="4">
    <source>
        <dbReference type="SAM" id="MobiDB-lite"/>
    </source>
</evidence>
<evidence type="ECO:0000313" key="6">
    <source>
        <dbReference type="EMBL" id="MFC5401687.1"/>
    </source>
</evidence>
<dbReference type="SUPFAM" id="SSF46894">
    <property type="entry name" value="C-terminal effector domain of the bipartite response regulators"/>
    <property type="match status" value="1"/>
</dbReference>
<dbReference type="InterPro" id="IPR027417">
    <property type="entry name" value="P-loop_NTPase"/>
</dbReference>
<dbReference type="InterPro" id="IPR036388">
    <property type="entry name" value="WH-like_DNA-bd_sf"/>
</dbReference>
<keyword evidence="3" id="KW-0804">Transcription</keyword>
<dbReference type="SMART" id="SM00421">
    <property type="entry name" value="HTH_LUXR"/>
    <property type="match status" value="1"/>
</dbReference>
<gene>
    <name evidence="6" type="ORF">ACFPOF_02990</name>
</gene>
<dbReference type="RefSeq" id="WP_378129483.1">
    <property type="nucleotide sequence ID" value="NZ_JBHSMI010000005.1"/>
</dbReference>
<feature type="compositionally biased region" description="Polar residues" evidence="4">
    <location>
        <begin position="606"/>
        <end position="618"/>
    </location>
</feature>
<accession>A0ABW0HNP8</accession>
<dbReference type="Gene3D" id="1.10.10.10">
    <property type="entry name" value="Winged helix-like DNA-binding domain superfamily/Winged helix DNA-binding domain"/>
    <property type="match status" value="1"/>
</dbReference>
<sequence length="692" mass="78100">MGETIGDRLADMQNRHFVGREFELDLFMEYVGQLADRSERILNVFGIAGIGKSELLSRFESLAILSGADSATVDVREALGEPGTLLRLIWEAMPDSEPTGDLTLRECTSSINRQAANRSFVLMLDNFEAVGGADAWLRKAFIPALGSNVLIVIAGRFPLEGPWAHSPSWRKLIVRLPLKELQYEEFCAYLPVWGISDDNDADELWLRTLGHPLSLALVLGDLPGEGTIFRKRIITQDPLGTQIGHWLEEAPDDELRKLLYASAVSRSFHQDLLTEITGKEVPDSLFDRLIGLSFVNRCSRGWELNERVWETLRRTFKERTPETFRVYVKRATKHYYRAVTQDAAGGRSPAWPLAQLLRFTSNPVLRAHLRHSRTSRYYTEPADESHIDEIESYFARRRNNNREWKIRCSDSENIFRFDMPPEHSVLRLEKIDARMLIDLNCGALRIVRAPEGHIAGLFAIVPIQASTLPYLQEAALSASYFRTLSKAEVRAWTSAATDRSIGWFIYAMDAENLENEELRAEIVQCVFELALQGALLVQSPPPLDYYEFSCDGLGFESVPGTEHDGYGMDRAACAYILDTRKEKLPTYLRKMVPELQDEEAVDGAEQETSTSSRMNQTRLQRETAVLSALTPREREVSDLLANGLTNAEIGASLFISEAAVKKHVNAMLSKYHLRNRTELARAVLAGRTDNAE</sequence>
<name>A0ABW0HNP8_9BACL</name>